<organism evidence="1 4">
    <name type="scientific">Trichinella pseudospiralis</name>
    <name type="common">Parasitic roundworm</name>
    <dbReference type="NCBI Taxonomy" id="6337"/>
    <lineage>
        <taxon>Eukaryota</taxon>
        <taxon>Metazoa</taxon>
        <taxon>Ecdysozoa</taxon>
        <taxon>Nematoda</taxon>
        <taxon>Enoplea</taxon>
        <taxon>Dorylaimia</taxon>
        <taxon>Trichinellida</taxon>
        <taxon>Trichinellidae</taxon>
        <taxon>Trichinella</taxon>
    </lineage>
</organism>
<proteinExistence type="predicted"/>
<comment type="caution">
    <text evidence="1">The sequence shown here is derived from an EMBL/GenBank/DDBJ whole genome shotgun (WGS) entry which is preliminary data.</text>
</comment>
<protein>
    <submittedName>
        <fullName evidence="1">Uncharacterized protein</fullName>
    </submittedName>
</protein>
<dbReference type="EMBL" id="JYDS01000204">
    <property type="protein sequence ID" value="KRZ21470.1"/>
    <property type="molecule type" value="Genomic_DNA"/>
</dbReference>
<dbReference type="EMBL" id="JYDV01000155">
    <property type="protein sequence ID" value="KRZ28290.1"/>
    <property type="molecule type" value="Genomic_DNA"/>
</dbReference>
<evidence type="ECO:0000313" key="5">
    <source>
        <dbReference type="Proteomes" id="UP000054805"/>
    </source>
</evidence>
<gene>
    <name evidence="1" type="ORF">T4A_2979</name>
    <name evidence="2" type="ORF">T4B_6271</name>
    <name evidence="3" type="ORF">T4C_7631</name>
</gene>
<evidence type="ECO:0000313" key="3">
    <source>
        <dbReference type="EMBL" id="KRZ28290.1"/>
    </source>
</evidence>
<dbReference type="EMBL" id="JYDR01000170">
    <property type="protein sequence ID" value="KRY66402.1"/>
    <property type="molecule type" value="Genomic_DNA"/>
</dbReference>
<accession>A0A0V1DZA2</accession>
<dbReference type="Proteomes" id="UP000054805">
    <property type="component" value="Unassembled WGS sequence"/>
</dbReference>
<dbReference type="Proteomes" id="UP000054826">
    <property type="component" value="Unassembled WGS sequence"/>
</dbReference>
<evidence type="ECO:0000313" key="1">
    <source>
        <dbReference type="EMBL" id="KRY66402.1"/>
    </source>
</evidence>
<sequence>MNKTTHLNDDQEKQAENAVSLFHVFGYFVISKPTTTYKSNETCIYRMKPKNNALLNNSREEYSTNLILANVTCVRYLLATIAIANV</sequence>
<reference evidence="4 5" key="1">
    <citation type="submission" date="2015-01" db="EMBL/GenBank/DDBJ databases">
        <title>Evolution of Trichinella species and genotypes.</title>
        <authorList>
            <person name="Korhonen P.K."/>
            <person name="Edoardo P."/>
            <person name="Giuseppe L.R."/>
            <person name="Gasser R.B."/>
        </authorList>
    </citation>
    <scope>NUCLEOTIDE SEQUENCE [LARGE SCALE GENOMIC DNA]</scope>
    <source>
        <strain evidence="1">ISS13</strain>
        <strain evidence="3">ISS176</strain>
        <strain evidence="2">ISS588</strain>
    </source>
</reference>
<name>A0A0V1DZA2_TRIPS</name>
<evidence type="ECO:0000313" key="2">
    <source>
        <dbReference type="EMBL" id="KRZ21470.1"/>
    </source>
</evidence>
<evidence type="ECO:0000313" key="4">
    <source>
        <dbReference type="Proteomes" id="UP000054632"/>
    </source>
</evidence>
<dbReference type="AlphaFoldDB" id="A0A0V1DZA2"/>
<keyword evidence="5" id="KW-1185">Reference proteome</keyword>
<dbReference type="Proteomes" id="UP000054632">
    <property type="component" value="Unassembled WGS sequence"/>
</dbReference>